<organism evidence="2 3">
    <name type="scientific">Frankliniella fusca</name>
    <dbReference type="NCBI Taxonomy" id="407009"/>
    <lineage>
        <taxon>Eukaryota</taxon>
        <taxon>Metazoa</taxon>
        <taxon>Ecdysozoa</taxon>
        <taxon>Arthropoda</taxon>
        <taxon>Hexapoda</taxon>
        <taxon>Insecta</taxon>
        <taxon>Pterygota</taxon>
        <taxon>Neoptera</taxon>
        <taxon>Paraneoptera</taxon>
        <taxon>Thysanoptera</taxon>
        <taxon>Terebrantia</taxon>
        <taxon>Thripoidea</taxon>
        <taxon>Thripidae</taxon>
        <taxon>Frankliniella</taxon>
    </lineage>
</organism>
<reference evidence="2" key="1">
    <citation type="submission" date="2021-07" db="EMBL/GenBank/DDBJ databases">
        <authorList>
            <person name="Catto M.A."/>
            <person name="Jacobson A."/>
            <person name="Kennedy G."/>
            <person name="Labadie P."/>
            <person name="Hunt B.G."/>
            <person name="Srinivasan R."/>
        </authorList>
    </citation>
    <scope>NUCLEOTIDE SEQUENCE</scope>
    <source>
        <strain evidence="2">PL_HMW_Pooled</strain>
        <tissue evidence="2">Head</tissue>
    </source>
</reference>
<dbReference type="PANTHER" id="PTHR46579:SF1">
    <property type="entry name" value="F5_8 TYPE C DOMAIN-CONTAINING PROTEIN"/>
    <property type="match status" value="1"/>
</dbReference>
<feature type="compositionally biased region" description="Low complexity" evidence="1">
    <location>
        <begin position="63"/>
        <end position="72"/>
    </location>
</feature>
<reference evidence="2" key="2">
    <citation type="journal article" date="2023" name="BMC Genomics">
        <title>Pest status, molecular evolution, and epigenetic factors derived from the genome assembly of Frankliniella fusca, a thysanopteran phytovirus vector.</title>
        <authorList>
            <person name="Catto M.A."/>
            <person name="Labadie P.E."/>
            <person name="Jacobson A.L."/>
            <person name="Kennedy G.G."/>
            <person name="Srinivasan R."/>
            <person name="Hunt B.G."/>
        </authorList>
    </citation>
    <scope>NUCLEOTIDE SEQUENCE</scope>
    <source>
        <strain evidence="2">PL_HMW_Pooled</strain>
    </source>
</reference>
<proteinExistence type="predicted"/>
<dbReference type="EMBL" id="JAHWGI010001244">
    <property type="protein sequence ID" value="KAK3926300.1"/>
    <property type="molecule type" value="Genomic_DNA"/>
</dbReference>
<evidence type="ECO:0000256" key="1">
    <source>
        <dbReference type="SAM" id="MobiDB-lite"/>
    </source>
</evidence>
<feature type="compositionally biased region" description="Acidic residues" evidence="1">
    <location>
        <begin position="82"/>
        <end position="99"/>
    </location>
</feature>
<feature type="region of interest" description="Disordered" evidence="1">
    <location>
        <begin position="1"/>
        <end position="29"/>
    </location>
</feature>
<accession>A0AAE1LNV2</accession>
<feature type="non-terminal residue" evidence="2">
    <location>
        <position position="1"/>
    </location>
</feature>
<comment type="caution">
    <text evidence="2">The sequence shown here is derived from an EMBL/GenBank/DDBJ whole genome shotgun (WGS) entry which is preliminary data.</text>
</comment>
<name>A0AAE1LNV2_9NEOP</name>
<evidence type="ECO:0000313" key="3">
    <source>
        <dbReference type="Proteomes" id="UP001219518"/>
    </source>
</evidence>
<feature type="compositionally biased region" description="Acidic residues" evidence="1">
    <location>
        <begin position="106"/>
        <end position="116"/>
    </location>
</feature>
<protein>
    <submittedName>
        <fullName evidence="2">Toxin To12</fullName>
    </submittedName>
</protein>
<evidence type="ECO:0000313" key="2">
    <source>
        <dbReference type="EMBL" id="KAK3926300.1"/>
    </source>
</evidence>
<sequence>ELDVSHTLDQSLDQERGQEDAGDSDNENLLHHLLPENDMIVQDMIPADQAIVHEVRGEHLSDVDSSSDSQWSDDLDQHQESDHEDEALNATLGDDDEDFVPAQSDSDAEEESEEESAGTNFNLDSNLLGKPLQFNRERTLRESLIIDLALMTRHKWTYESLMDIFKSKNVLFGGKFFPTSKSALWKIVGKKNSGIVSHVYCECGFYLGRRKSLPAFKKCVCNANVEISKAKTFITLNLKKQLIAFLSNPEVQDHLKYKQNRERVDSLIQDVFDGKQYQKLEEDMTPDDLTYTMNVDGCKTGKSAKISIYPFFLRINEFPPNLRQKFILLAGIYCDKGEPHMSTFLLPIVMQLNALAKKGVEWEDTEKCKRCTKLRPFCFCVDGKARWQILNMSPHTSYYGCTSCLIKGVPINKTMRYPNGPHEDIPPYGERTHGQMLKDMKLAAETKQVVNGHRGFTPLVLLENFDLVKQGAFDDLHYLYECCAALNLDLLMEVALRKKDVNDKKISKAHIERTIDSRLQLIKTPINISRKPSAMKITNRKQFTATEFRNMLIYYGVVIFQGLVEDDYIEHFGMLSHVAFLLSQESISLEDIEKADALIERYLDVFDKFYGLENTRLNLHSLRHATQSVVNLGPLHLYSTFNFESWNHELLQCISSPKTPVLQIITRHLLHTQLDLLMTDGESLPEDICNLISGILKKKRRAYASPAGCGVYVVGAKITRPPTAKEQELLQKENLQTNKFDEYKRVIIKSTEYHSYEVLRENSLSDNSIVFTKDGKVCLIKSVVTLTNQEHTQECGMFVFQKEALQTPFQVAPHIYELSGKNESEQFLPVSKVKSPMVQIPLNNRKFVAPLPNLHEID</sequence>
<dbReference type="Proteomes" id="UP001219518">
    <property type="component" value="Unassembled WGS sequence"/>
</dbReference>
<dbReference type="AlphaFoldDB" id="A0AAE1LNV2"/>
<gene>
    <name evidence="2" type="ORF">KUF71_014549</name>
</gene>
<dbReference type="PANTHER" id="PTHR46579">
    <property type="entry name" value="F5/8 TYPE C DOMAIN-CONTAINING PROTEIN-RELATED"/>
    <property type="match status" value="1"/>
</dbReference>
<keyword evidence="3" id="KW-1185">Reference proteome</keyword>
<feature type="region of interest" description="Disordered" evidence="1">
    <location>
        <begin position="58"/>
        <end position="124"/>
    </location>
</feature>